<name>A0A194WTW4_MOLSC</name>
<dbReference type="GeneID" id="28830205"/>
<dbReference type="InParanoid" id="A0A194WTW4"/>
<sequence>MKSPTSLRSSLLLNTTTSFCSSLTQSQPIPPLDLIHRFFVSSPKVTEHGPEWARSRLPFLSKTFSGRNGCVEYFELLGETLKMEMGEGTFPSKESGEWVVDEGGCVEGGEDEGVVTVVGKARFESLKTGKGWEEKFIYRFSGFDSSGKIGHWEIWADPLSAWVACEEGKF</sequence>
<keyword evidence="2" id="KW-1185">Reference proteome</keyword>
<reference evidence="1 2" key="1">
    <citation type="submission" date="2015-10" db="EMBL/GenBank/DDBJ databases">
        <title>Full genome of DAOMC 229536 Phialocephala scopiformis, a fungal endophyte of spruce producing the potent anti-insectan compound rugulosin.</title>
        <authorList>
            <consortium name="DOE Joint Genome Institute"/>
            <person name="Walker A.K."/>
            <person name="Frasz S.L."/>
            <person name="Seifert K.A."/>
            <person name="Miller J.D."/>
            <person name="Mondo S.J."/>
            <person name="Labutti K."/>
            <person name="Lipzen A."/>
            <person name="Dockter R."/>
            <person name="Kennedy M."/>
            <person name="Grigoriev I.V."/>
            <person name="Spatafora J.W."/>
        </authorList>
    </citation>
    <scope>NUCLEOTIDE SEQUENCE [LARGE SCALE GENOMIC DNA]</scope>
    <source>
        <strain evidence="1 2">CBS 120377</strain>
    </source>
</reference>
<dbReference type="OrthoDB" id="3352776at2759"/>
<organism evidence="1 2">
    <name type="scientific">Mollisia scopiformis</name>
    <name type="common">Conifer needle endophyte fungus</name>
    <name type="synonym">Phialocephala scopiformis</name>
    <dbReference type="NCBI Taxonomy" id="149040"/>
    <lineage>
        <taxon>Eukaryota</taxon>
        <taxon>Fungi</taxon>
        <taxon>Dikarya</taxon>
        <taxon>Ascomycota</taxon>
        <taxon>Pezizomycotina</taxon>
        <taxon>Leotiomycetes</taxon>
        <taxon>Helotiales</taxon>
        <taxon>Mollisiaceae</taxon>
        <taxon>Mollisia</taxon>
    </lineage>
</organism>
<dbReference type="KEGG" id="psco:LY89DRAFT_739569"/>
<dbReference type="EMBL" id="KQ947427">
    <property type="protein sequence ID" value="KUJ11381.1"/>
    <property type="molecule type" value="Genomic_DNA"/>
</dbReference>
<proteinExistence type="predicted"/>
<evidence type="ECO:0000313" key="2">
    <source>
        <dbReference type="Proteomes" id="UP000070700"/>
    </source>
</evidence>
<protein>
    <submittedName>
        <fullName evidence="1">Uncharacterized protein</fullName>
    </submittedName>
</protein>
<dbReference type="AlphaFoldDB" id="A0A194WTW4"/>
<dbReference type="RefSeq" id="XP_018065736.1">
    <property type="nucleotide sequence ID" value="XM_018220479.1"/>
</dbReference>
<evidence type="ECO:0000313" key="1">
    <source>
        <dbReference type="EMBL" id="KUJ11381.1"/>
    </source>
</evidence>
<dbReference type="Proteomes" id="UP000070700">
    <property type="component" value="Unassembled WGS sequence"/>
</dbReference>
<gene>
    <name evidence="1" type="ORF">LY89DRAFT_739569</name>
</gene>
<accession>A0A194WTW4</accession>